<gene>
    <name evidence="2" type="ORF">FK256_13335</name>
</gene>
<evidence type="ECO:0000313" key="3">
    <source>
        <dbReference type="Proteomes" id="UP000319010"/>
    </source>
</evidence>
<keyword evidence="1" id="KW-0732">Signal</keyword>
<name>A0A508A6Z3_9ACTO</name>
<protein>
    <submittedName>
        <fullName evidence="2">Uncharacterized protein</fullName>
    </submittedName>
</protein>
<reference evidence="2 3" key="1">
    <citation type="submission" date="2019-06" db="EMBL/GenBank/DDBJ databases">
        <title>Draft genome sequence of Actinomyces johnsonii CCUG 34287T.</title>
        <authorList>
            <person name="Salva-Serra F."/>
            <person name="Cardew S."/>
            <person name="Moore E."/>
        </authorList>
    </citation>
    <scope>NUCLEOTIDE SEQUENCE [LARGE SCALE GENOMIC DNA]</scope>
    <source>
        <strain evidence="2 3">CCUG 34287</strain>
    </source>
</reference>
<dbReference type="InterPro" id="IPR006311">
    <property type="entry name" value="TAT_signal"/>
</dbReference>
<dbReference type="EMBL" id="VICB01000025">
    <property type="protein sequence ID" value="TQD41532.1"/>
    <property type="molecule type" value="Genomic_DNA"/>
</dbReference>
<feature type="signal peptide" evidence="1">
    <location>
        <begin position="1"/>
        <end position="30"/>
    </location>
</feature>
<accession>A0A508A6Z3</accession>
<organism evidence="2 3">
    <name type="scientific">Actinomyces johnsonii</name>
    <dbReference type="NCBI Taxonomy" id="544581"/>
    <lineage>
        <taxon>Bacteria</taxon>
        <taxon>Bacillati</taxon>
        <taxon>Actinomycetota</taxon>
        <taxon>Actinomycetes</taxon>
        <taxon>Actinomycetales</taxon>
        <taxon>Actinomycetaceae</taxon>
        <taxon>Actinomyces</taxon>
    </lineage>
</organism>
<dbReference type="AlphaFoldDB" id="A0A508A6Z3"/>
<feature type="chain" id="PRO_5021385931" evidence="1">
    <location>
        <begin position="31"/>
        <end position="123"/>
    </location>
</feature>
<comment type="caution">
    <text evidence="2">The sequence shown here is derived from an EMBL/GenBank/DDBJ whole genome shotgun (WGS) entry which is preliminary data.</text>
</comment>
<sequence>MRLTKRNLIKTAAIGSAFVGALAVAAPASANSFGPTGSGTGNLGTVSYDDGADQFCATATQHYGLSVELKPENSRRGPSYTIRAAQGETKCVSLARAYEDTRYSYQVTNGFWPPRLTPVYFYS</sequence>
<dbReference type="PROSITE" id="PS51318">
    <property type="entry name" value="TAT"/>
    <property type="match status" value="1"/>
</dbReference>
<proteinExistence type="predicted"/>
<evidence type="ECO:0000313" key="2">
    <source>
        <dbReference type="EMBL" id="TQD41532.1"/>
    </source>
</evidence>
<dbReference type="Proteomes" id="UP000319010">
    <property type="component" value="Unassembled WGS sequence"/>
</dbReference>
<evidence type="ECO:0000256" key="1">
    <source>
        <dbReference type="SAM" id="SignalP"/>
    </source>
</evidence>